<feature type="domain" description="O-methyltransferase C-terminal" evidence="4">
    <location>
        <begin position="208"/>
        <end position="411"/>
    </location>
</feature>
<dbReference type="GO" id="GO:0046983">
    <property type="term" value="F:protein dimerization activity"/>
    <property type="evidence" value="ECO:0007669"/>
    <property type="project" value="InterPro"/>
</dbReference>
<comment type="caution">
    <text evidence="6">The sequence shown here is derived from an EMBL/GenBank/DDBJ whole genome shotgun (WGS) entry which is preliminary data.</text>
</comment>
<gene>
    <name evidence="6" type="primary">HOMT1_0</name>
    <name evidence="6" type="ORF">CK203_028650</name>
</gene>
<dbReference type="Proteomes" id="UP000288805">
    <property type="component" value="Unassembled WGS sequence"/>
</dbReference>
<dbReference type="GO" id="GO:0008171">
    <property type="term" value="F:O-methyltransferase activity"/>
    <property type="evidence" value="ECO:0007669"/>
    <property type="project" value="InterPro"/>
</dbReference>
<keyword evidence="3" id="KW-0949">S-adenosyl-L-methionine</keyword>
<dbReference type="FunFam" id="3.40.50.150:FF:000061">
    <property type="entry name" value="Caffeic acid O-methyltransferase"/>
    <property type="match status" value="1"/>
</dbReference>
<reference evidence="6 7" key="1">
    <citation type="journal article" date="2018" name="PLoS Genet.">
        <title>Population sequencing reveals clonal diversity and ancestral inbreeding in the grapevine cultivar Chardonnay.</title>
        <authorList>
            <person name="Roach M.J."/>
            <person name="Johnson D.L."/>
            <person name="Bohlmann J."/>
            <person name="van Vuuren H.J."/>
            <person name="Jones S.J."/>
            <person name="Pretorius I.S."/>
            <person name="Schmidt S.A."/>
            <person name="Borneman A.R."/>
        </authorList>
    </citation>
    <scope>NUCLEOTIDE SEQUENCE [LARGE SCALE GENOMIC DNA]</scope>
    <source>
        <strain evidence="7">cv. Chardonnay</strain>
        <tissue evidence="6">Leaf</tissue>
    </source>
</reference>
<dbReference type="InterPro" id="IPR029063">
    <property type="entry name" value="SAM-dependent_MTases_sf"/>
</dbReference>
<evidence type="ECO:0000256" key="2">
    <source>
        <dbReference type="ARBA" id="ARBA00022679"/>
    </source>
</evidence>
<dbReference type="SUPFAM" id="SSF53335">
    <property type="entry name" value="S-adenosyl-L-methionine-dependent methyltransferases"/>
    <property type="match status" value="1"/>
</dbReference>
<keyword evidence="2 6" id="KW-0808">Transferase</keyword>
<organism evidence="6 7">
    <name type="scientific">Vitis vinifera</name>
    <name type="common">Grape</name>
    <dbReference type="NCBI Taxonomy" id="29760"/>
    <lineage>
        <taxon>Eukaryota</taxon>
        <taxon>Viridiplantae</taxon>
        <taxon>Streptophyta</taxon>
        <taxon>Embryophyta</taxon>
        <taxon>Tracheophyta</taxon>
        <taxon>Spermatophyta</taxon>
        <taxon>Magnoliopsida</taxon>
        <taxon>eudicotyledons</taxon>
        <taxon>Gunneridae</taxon>
        <taxon>Pentapetalae</taxon>
        <taxon>rosids</taxon>
        <taxon>Vitales</taxon>
        <taxon>Vitaceae</taxon>
        <taxon>Viteae</taxon>
        <taxon>Vitis</taxon>
    </lineage>
</organism>
<dbReference type="PROSITE" id="PS51683">
    <property type="entry name" value="SAM_OMT_II"/>
    <property type="match status" value="1"/>
</dbReference>
<dbReference type="Gene3D" id="3.40.50.150">
    <property type="entry name" value="Vaccinia Virus protein VP39"/>
    <property type="match status" value="1"/>
</dbReference>
<dbReference type="EMBL" id="QGNW01000114">
    <property type="protein sequence ID" value="RVW95460.1"/>
    <property type="molecule type" value="Genomic_DNA"/>
</dbReference>
<dbReference type="Pfam" id="PF08100">
    <property type="entry name" value="Dimerisation"/>
    <property type="match status" value="1"/>
</dbReference>
<evidence type="ECO:0000256" key="1">
    <source>
        <dbReference type="ARBA" id="ARBA00022603"/>
    </source>
</evidence>
<dbReference type="InterPro" id="IPR036390">
    <property type="entry name" value="WH_DNA-bd_sf"/>
</dbReference>
<dbReference type="AlphaFoldDB" id="A0A438IFF3"/>
<evidence type="ECO:0000313" key="6">
    <source>
        <dbReference type="EMBL" id="RVW95460.1"/>
    </source>
</evidence>
<accession>A0A438IFF3</accession>
<keyword evidence="1 6" id="KW-0489">Methyltransferase</keyword>
<proteinExistence type="predicted"/>
<dbReference type="SUPFAM" id="SSF46785">
    <property type="entry name" value="Winged helix' DNA-binding domain"/>
    <property type="match status" value="1"/>
</dbReference>
<sequence>MMGNNGPTGEGWWNYSLLHYHKIVIQARNKAEAIMGSSTEERQYSHGSTGEEEEVQEAEHYCNAMQLVASSLLPMVMQTAIELGLFHIIAKAGQASATEIASQLRANNPAAPIMLDRILYFLTSHSVLTCSALDADGGRLKRVYGITPVSKYFVPDQDGISLSPLLTLTQDKVFMDSWSVCSIFFVLSTLSVGSQLTPDISQYFFGCHLNNSIIEGGIPFNRAHGVNAFEYPGKNPRFNQAFNTAMLNHTIMITNKILESYKGFGNLKQVVDVGGGLGTTLGIITSKYPSIKAINFDLPHVIQHALPYPGVEHLGGDMFESVPNGEAMFLKWILHDWSDEHCLKLLKNCYKALPEHGKAIVVEGFLPEIPEGSASVQALCEGDLIMMTQNPGGRERTKQEFLDLAMAAGFAGIRFECLVYNYWIMEFFK</sequence>
<dbReference type="GO" id="GO:0032259">
    <property type="term" value="P:methylation"/>
    <property type="evidence" value="ECO:0007669"/>
    <property type="project" value="UniProtKB-KW"/>
</dbReference>
<evidence type="ECO:0000259" key="5">
    <source>
        <dbReference type="Pfam" id="PF08100"/>
    </source>
</evidence>
<dbReference type="Gene3D" id="1.10.10.10">
    <property type="entry name" value="Winged helix-like DNA-binding domain superfamily/Winged helix DNA-binding domain"/>
    <property type="match status" value="1"/>
</dbReference>
<evidence type="ECO:0000313" key="7">
    <source>
        <dbReference type="Proteomes" id="UP000288805"/>
    </source>
</evidence>
<name>A0A438IFF3_VITVI</name>
<dbReference type="Pfam" id="PF00891">
    <property type="entry name" value="Methyltransf_2"/>
    <property type="match status" value="1"/>
</dbReference>
<dbReference type="FunFam" id="1.10.10.10:FF:000357">
    <property type="entry name" value="Caffeic acid 3-O-methyltransferase"/>
    <property type="match status" value="1"/>
</dbReference>
<dbReference type="InterPro" id="IPR016461">
    <property type="entry name" value="COMT-like"/>
</dbReference>
<protein>
    <submittedName>
        <fullName evidence="6">Caffeic acid 3-O-methyltransferase 1</fullName>
    </submittedName>
</protein>
<feature type="domain" description="O-methyltransferase dimerisation" evidence="5">
    <location>
        <begin position="65"/>
        <end position="155"/>
    </location>
</feature>
<evidence type="ECO:0000259" key="4">
    <source>
        <dbReference type="Pfam" id="PF00891"/>
    </source>
</evidence>
<dbReference type="PANTHER" id="PTHR11746">
    <property type="entry name" value="O-METHYLTRANSFERASE"/>
    <property type="match status" value="1"/>
</dbReference>
<dbReference type="InterPro" id="IPR012967">
    <property type="entry name" value="COMT_dimerisation"/>
</dbReference>
<dbReference type="InterPro" id="IPR001077">
    <property type="entry name" value="COMT_C"/>
</dbReference>
<dbReference type="InterPro" id="IPR036388">
    <property type="entry name" value="WH-like_DNA-bd_sf"/>
</dbReference>
<evidence type="ECO:0000256" key="3">
    <source>
        <dbReference type="ARBA" id="ARBA00022691"/>
    </source>
</evidence>